<comment type="caution">
    <text evidence="5">The sequence shown here is derived from an EMBL/GenBank/DDBJ whole genome shotgun (WGS) entry which is preliminary data.</text>
</comment>
<dbReference type="SMART" id="SM00342">
    <property type="entry name" value="HTH_ARAC"/>
    <property type="match status" value="1"/>
</dbReference>
<keyword evidence="3" id="KW-0804">Transcription</keyword>
<evidence type="ECO:0000313" key="6">
    <source>
        <dbReference type="Proteomes" id="UP000078225"/>
    </source>
</evidence>
<proteinExistence type="predicted"/>
<evidence type="ECO:0000256" key="1">
    <source>
        <dbReference type="ARBA" id="ARBA00023015"/>
    </source>
</evidence>
<evidence type="ECO:0000313" key="5">
    <source>
        <dbReference type="EMBL" id="OAT78263.1"/>
    </source>
</evidence>
<dbReference type="InterPro" id="IPR020449">
    <property type="entry name" value="Tscrpt_reg_AraC-type_HTH"/>
</dbReference>
<sequence>MLLHKNVIRDLVKWIDENIHDPINITDVMEISGYSRWHIQRLFREETGMTVGDYIRKKKIQEAANDLANDEVSILTISTKYGFSSQQTFTRIFSHYFNVPPGRWRKEQRK</sequence>
<evidence type="ECO:0000256" key="3">
    <source>
        <dbReference type="ARBA" id="ARBA00023163"/>
    </source>
</evidence>
<dbReference type="STRING" id="1691903.A9B99_00540"/>
<dbReference type="Pfam" id="PF12833">
    <property type="entry name" value="HTH_18"/>
    <property type="match status" value="1"/>
</dbReference>
<dbReference type="InterPro" id="IPR018062">
    <property type="entry name" value="HTH_AraC-typ_CS"/>
</dbReference>
<gene>
    <name evidence="5" type="ORF">A9B99_00540</name>
</gene>
<evidence type="ECO:0000256" key="2">
    <source>
        <dbReference type="ARBA" id="ARBA00023125"/>
    </source>
</evidence>
<dbReference type="RefSeq" id="WP_036113252.1">
    <property type="nucleotide sequence ID" value="NZ_CP134782.1"/>
</dbReference>
<keyword evidence="1" id="KW-0805">Transcription regulation</keyword>
<dbReference type="InterPro" id="IPR050959">
    <property type="entry name" value="MarA-like"/>
</dbReference>
<dbReference type="InterPro" id="IPR009057">
    <property type="entry name" value="Homeodomain-like_sf"/>
</dbReference>
<dbReference type="PROSITE" id="PS00041">
    <property type="entry name" value="HTH_ARAC_FAMILY_1"/>
    <property type="match status" value="1"/>
</dbReference>
<dbReference type="GO" id="GO:0003700">
    <property type="term" value="F:DNA-binding transcription factor activity"/>
    <property type="evidence" value="ECO:0007669"/>
    <property type="project" value="InterPro"/>
</dbReference>
<accession>A0A1B7L7F2</accession>
<dbReference type="OrthoDB" id="282744at2"/>
<dbReference type="Gene3D" id="1.10.10.60">
    <property type="entry name" value="Homeodomain-like"/>
    <property type="match status" value="2"/>
</dbReference>
<reference evidence="6" key="1">
    <citation type="submission" date="2016-05" db="EMBL/GenBank/DDBJ databases">
        <authorList>
            <person name="Behera P."/>
            <person name="Vaishampayan P."/>
            <person name="Singh N."/>
            <person name="Raina V."/>
            <person name="Suar M."/>
            <person name="Pattnaik A."/>
            <person name="Rastogi G."/>
        </authorList>
    </citation>
    <scope>NUCLEOTIDE SEQUENCE [LARGE SCALE GENOMIC DNA]</scope>
    <source>
        <strain evidence="6">MP23</strain>
    </source>
</reference>
<dbReference type="PANTHER" id="PTHR47504:SF5">
    <property type="entry name" value="RIGHT ORIGIN-BINDING PROTEIN"/>
    <property type="match status" value="1"/>
</dbReference>
<dbReference type="SUPFAM" id="SSF46689">
    <property type="entry name" value="Homeodomain-like"/>
    <property type="match status" value="2"/>
</dbReference>
<evidence type="ECO:0000259" key="4">
    <source>
        <dbReference type="PROSITE" id="PS01124"/>
    </source>
</evidence>
<dbReference type="AlphaFoldDB" id="A0A1B7L7F2"/>
<name>A0A1B7L7F2_9ENTR</name>
<protein>
    <submittedName>
        <fullName evidence="5">Transcriptional regulator</fullName>
    </submittedName>
</protein>
<feature type="domain" description="HTH araC/xylS-type" evidence="4">
    <location>
        <begin position="9"/>
        <end position="107"/>
    </location>
</feature>
<dbReference type="InterPro" id="IPR018060">
    <property type="entry name" value="HTH_AraC"/>
</dbReference>
<dbReference type="PROSITE" id="PS01124">
    <property type="entry name" value="HTH_ARAC_FAMILY_2"/>
    <property type="match status" value="1"/>
</dbReference>
<dbReference type="EMBL" id="LYRP01000001">
    <property type="protein sequence ID" value="OAT78263.1"/>
    <property type="molecule type" value="Genomic_DNA"/>
</dbReference>
<organism evidence="5 6">
    <name type="scientific">Mangrovibacter phragmitis</name>
    <dbReference type="NCBI Taxonomy" id="1691903"/>
    <lineage>
        <taxon>Bacteria</taxon>
        <taxon>Pseudomonadati</taxon>
        <taxon>Pseudomonadota</taxon>
        <taxon>Gammaproteobacteria</taxon>
        <taxon>Enterobacterales</taxon>
        <taxon>Enterobacteriaceae</taxon>
        <taxon>Mangrovibacter</taxon>
    </lineage>
</organism>
<keyword evidence="2" id="KW-0238">DNA-binding</keyword>
<dbReference type="PANTHER" id="PTHR47504">
    <property type="entry name" value="RIGHT ORIGIN-BINDING PROTEIN"/>
    <property type="match status" value="1"/>
</dbReference>
<keyword evidence="6" id="KW-1185">Reference proteome</keyword>
<dbReference type="Proteomes" id="UP000078225">
    <property type="component" value="Unassembled WGS sequence"/>
</dbReference>
<dbReference type="GO" id="GO:0043565">
    <property type="term" value="F:sequence-specific DNA binding"/>
    <property type="evidence" value="ECO:0007669"/>
    <property type="project" value="InterPro"/>
</dbReference>
<dbReference type="PRINTS" id="PR00032">
    <property type="entry name" value="HTHARAC"/>
</dbReference>